<dbReference type="Pfam" id="PF04326">
    <property type="entry name" value="SLFN_AlbA_2"/>
    <property type="match status" value="1"/>
</dbReference>
<protein>
    <submittedName>
        <fullName evidence="2">ATP-binding protein</fullName>
    </submittedName>
</protein>
<name>A0ABT5Z381_9ACTN</name>
<keyword evidence="2" id="KW-0067">ATP-binding</keyword>
<evidence type="ECO:0000259" key="1">
    <source>
        <dbReference type="Pfam" id="PF04326"/>
    </source>
</evidence>
<feature type="domain" description="Schlafen AlbA-2" evidence="1">
    <location>
        <begin position="30"/>
        <end position="136"/>
    </location>
</feature>
<dbReference type="GO" id="GO:0005524">
    <property type="term" value="F:ATP binding"/>
    <property type="evidence" value="ECO:0007669"/>
    <property type="project" value="UniProtKB-KW"/>
</dbReference>
<keyword evidence="3" id="KW-1185">Reference proteome</keyword>
<dbReference type="InterPro" id="IPR007421">
    <property type="entry name" value="Schlafen_AlbA_2_dom"/>
</dbReference>
<sequence>MVSELLLDRAREAVVAQAPDKLLGLRECVWLDAKRDPYHLSSPAQIEELTKDVAAFANAPSGGLLLLGISTRREGDSEVLCELCPFERDAVNLDQVRKLIRERITPPPRGVDVDWIPCDEGRGIVAVDVPPQPSSSLPYVLAAPVGKHGQVNQHTVVVPLREADGTHWLPRSEVQRLLAAGWASRSGPSPQFLASVVEKAVSEAHDRTQNAGPVYRPGQGLPAREQEFAQVYEALRGTVPIGAPSSEVLYEGVGVVQHFAPATPSGHGWVLCALPQRRPVAVAEPLWLELLAAGGAAQGGDPTGALGYPVADPSEPAIFDADTPVLELEAGRWGRGRLVRGADGQWRWEPVPRMGFDLSPSARSWTGDRNPPQLRLRALVRLLWADAGTLEVSTDKHRQLKAALPTSSLARAVAVLSTRRGAHLPADAWMPGPHSNSLNQVSYSSTVTAPDGSPALVGEVMMALASWGVVTCAEVRVADTTAWQAALGAAAVAADATKLTLEEVQEVLFAAWTTAAHLLPQAATPRPSNHRWSGNPTVELCLSAEHGYDQSGPHLMLPDLIDLTPLGPTDRTTLPEMSVTITTVPWKAEADQRQLLRRALARMVHGFGFLEADEARL</sequence>
<keyword evidence="2" id="KW-0547">Nucleotide-binding</keyword>
<dbReference type="RefSeq" id="WP_275817161.1">
    <property type="nucleotide sequence ID" value="NZ_BAAANM010000038.1"/>
</dbReference>
<dbReference type="Proteomes" id="UP001220022">
    <property type="component" value="Unassembled WGS sequence"/>
</dbReference>
<dbReference type="EMBL" id="JARHTQ010000014">
    <property type="protein sequence ID" value="MDF2258293.1"/>
    <property type="molecule type" value="Genomic_DNA"/>
</dbReference>
<dbReference type="InterPro" id="IPR038461">
    <property type="entry name" value="Schlafen_AlbA_2_dom_sf"/>
</dbReference>
<reference evidence="2 3" key="1">
    <citation type="submission" date="2023-03" db="EMBL/GenBank/DDBJ databases">
        <title>Draft genome sequence of type strain Streptomyces ferralitis JCM 14344.</title>
        <authorList>
            <person name="Klaysubun C."/>
            <person name="Duangmal K."/>
        </authorList>
    </citation>
    <scope>NUCLEOTIDE SEQUENCE [LARGE SCALE GENOMIC DNA]</scope>
    <source>
        <strain evidence="2 3">JCM 14344</strain>
    </source>
</reference>
<organism evidence="2 3">
    <name type="scientific">Streptantibioticus ferralitis</name>
    <dbReference type="NCBI Taxonomy" id="236510"/>
    <lineage>
        <taxon>Bacteria</taxon>
        <taxon>Bacillati</taxon>
        <taxon>Actinomycetota</taxon>
        <taxon>Actinomycetes</taxon>
        <taxon>Kitasatosporales</taxon>
        <taxon>Streptomycetaceae</taxon>
        <taxon>Streptantibioticus</taxon>
    </lineage>
</organism>
<proteinExistence type="predicted"/>
<accession>A0ABT5Z381</accession>
<comment type="caution">
    <text evidence="2">The sequence shown here is derived from an EMBL/GenBank/DDBJ whole genome shotgun (WGS) entry which is preliminary data.</text>
</comment>
<evidence type="ECO:0000313" key="2">
    <source>
        <dbReference type="EMBL" id="MDF2258293.1"/>
    </source>
</evidence>
<dbReference type="Gene3D" id="3.30.950.30">
    <property type="entry name" value="Schlafen, AAA domain"/>
    <property type="match status" value="1"/>
</dbReference>
<evidence type="ECO:0000313" key="3">
    <source>
        <dbReference type="Proteomes" id="UP001220022"/>
    </source>
</evidence>
<gene>
    <name evidence="2" type="ORF">P2L57_22000</name>
</gene>